<gene>
    <name evidence="1" type="ORF">FAGAP_7717</name>
</gene>
<name>A0A9P5B715_9HYPO</name>
<dbReference type="OrthoDB" id="2326446at2759"/>
<protein>
    <submittedName>
        <fullName evidence="1">Uncharacterized protein</fullName>
    </submittedName>
</protein>
<comment type="caution">
    <text evidence="1">The sequence shown here is derived from an EMBL/GenBank/DDBJ whole genome shotgun (WGS) entry which is preliminary data.</text>
</comment>
<sequence length="575" mass="64737">MNTQSTLPPSGKRNKTVAEAIANIAKPSKVCSMLRVENCVFEQEDCKIVVSENLLNALKQKEEDWDEAQRQKRNKTFADASIRFLGPSSMWAYSHHVMGMIREYVGQEISPEVPLSHDGVAFNIELPIKFHIVQTYHLCDEQKFIPAPPSLYSDGPPPVTAGNRMWYVQYFLIMALGKGLLTRGMSKAGSPGSEYFMKAMELFPDTHRLYIDPILSIEVCCGLTLYLEAVDPLNSAYVYCLLKTIYHFKELFLPFDLDHASSAGFVLALISAMQPFPDAAGESSFELTRNILDALIAGGNLPAQFRRQELERLHDMLHLIEQRDIMPRLQDKENGRISVLGEQGISPNQILNVASLLDGQTNLGVDLNDDVNGWLWEHTIWARMVEQRIICGWQASIVPTVWKDGHINGTKCVYWITFPQDEPQREKYLNMHLEAYPKETEELLDSSETLLGKPRVPTVAKFLPVGHVALDTHISNYAERLKLDFPKSGAYWVKSLYVSYTLQGLCIGGAAMNIAERVATEEPLNAEHLLLDTVHHEDQADEDFAVANYGGAFKVPTQACQSCQAFEIEGRDKWV</sequence>
<accession>A0A9P5B715</accession>
<dbReference type="AlphaFoldDB" id="A0A9P5B715"/>
<proteinExistence type="predicted"/>
<organism evidence="1 2">
    <name type="scientific">Fusarium agapanthi</name>
    <dbReference type="NCBI Taxonomy" id="1803897"/>
    <lineage>
        <taxon>Eukaryota</taxon>
        <taxon>Fungi</taxon>
        <taxon>Dikarya</taxon>
        <taxon>Ascomycota</taxon>
        <taxon>Pezizomycotina</taxon>
        <taxon>Sordariomycetes</taxon>
        <taxon>Hypocreomycetidae</taxon>
        <taxon>Hypocreales</taxon>
        <taxon>Nectriaceae</taxon>
        <taxon>Fusarium</taxon>
        <taxon>Fusarium fujikuroi species complex</taxon>
    </lineage>
</organism>
<dbReference type="EMBL" id="LUFC02000569">
    <property type="protein sequence ID" value="KAF4496127.1"/>
    <property type="molecule type" value="Genomic_DNA"/>
</dbReference>
<evidence type="ECO:0000313" key="1">
    <source>
        <dbReference type="EMBL" id="KAF4496127.1"/>
    </source>
</evidence>
<dbReference type="Proteomes" id="UP000737391">
    <property type="component" value="Unassembled WGS sequence"/>
</dbReference>
<reference evidence="1" key="1">
    <citation type="submission" date="2020-01" db="EMBL/GenBank/DDBJ databases">
        <title>Identification and distribution of gene clusters putatively required for synthesis of sphingolipid metabolism inhibitors in phylogenetically diverse species of the filamentous fungus Fusarium.</title>
        <authorList>
            <person name="Kim H.-S."/>
            <person name="Busman M."/>
            <person name="Brown D.W."/>
            <person name="Divon H."/>
            <person name="Uhlig S."/>
            <person name="Proctor R.H."/>
        </authorList>
    </citation>
    <scope>NUCLEOTIDE SEQUENCE</scope>
    <source>
        <strain evidence="1">NRRL 31653</strain>
    </source>
</reference>
<evidence type="ECO:0000313" key="2">
    <source>
        <dbReference type="Proteomes" id="UP000737391"/>
    </source>
</evidence>
<keyword evidence="2" id="KW-1185">Reference proteome</keyword>